<dbReference type="GO" id="GO:0006742">
    <property type="term" value="P:NADP+ catabolic process"/>
    <property type="evidence" value="ECO:0007669"/>
    <property type="project" value="TreeGrafter"/>
</dbReference>
<dbReference type="PANTHER" id="PTHR42904">
    <property type="entry name" value="NUDIX HYDROLASE, NUDC SUBFAMILY"/>
    <property type="match status" value="1"/>
</dbReference>
<evidence type="ECO:0000256" key="4">
    <source>
        <dbReference type="ARBA" id="ARBA00022723"/>
    </source>
</evidence>
<protein>
    <submittedName>
        <fullName evidence="9">NUDIX hydrolase</fullName>
    </submittedName>
</protein>
<comment type="catalytic activity">
    <reaction evidence="7">
        <text>a 5'-end NAD(+)-phospho-ribonucleoside in mRNA + H2O = a 5'-end phospho-adenosine-phospho-ribonucleoside in mRNA + beta-nicotinamide D-ribonucleotide + 2 H(+)</text>
        <dbReference type="Rhea" id="RHEA:60876"/>
        <dbReference type="Rhea" id="RHEA-COMP:15698"/>
        <dbReference type="Rhea" id="RHEA-COMP:15719"/>
        <dbReference type="ChEBI" id="CHEBI:14649"/>
        <dbReference type="ChEBI" id="CHEBI:15377"/>
        <dbReference type="ChEBI" id="CHEBI:15378"/>
        <dbReference type="ChEBI" id="CHEBI:144029"/>
        <dbReference type="ChEBI" id="CHEBI:144051"/>
    </reaction>
    <physiologicalReaction direction="left-to-right" evidence="7">
        <dbReference type="Rhea" id="RHEA:60877"/>
    </physiologicalReaction>
</comment>
<feature type="domain" description="Nudix hydrolase" evidence="8">
    <location>
        <begin position="43"/>
        <end position="163"/>
    </location>
</feature>
<dbReference type="AlphaFoldDB" id="Q1N0C0"/>
<dbReference type="GO" id="GO:0035529">
    <property type="term" value="F:NADH pyrophosphatase activity"/>
    <property type="evidence" value="ECO:0007669"/>
    <property type="project" value="TreeGrafter"/>
</dbReference>
<dbReference type="GO" id="GO:0019677">
    <property type="term" value="P:NAD+ catabolic process"/>
    <property type="evidence" value="ECO:0007669"/>
    <property type="project" value="TreeGrafter"/>
</dbReference>
<proteinExistence type="inferred from homology"/>
<evidence type="ECO:0000256" key="2">
    <source>
        <dbReference type="ARBA" id="ARBA00001947"/>
    </source>
</evidence>
<accession>Q1N0C0</accession>
<dbReference type="InterPro" id="IPR000086">
    <property type="entry name" value="NUDIX_hydrolase_dom"/>
</dbReference>
<dbReference type="RefSeq" id="WP_007018818.1">
    <property type="nucleotide sequence ID" value="NZ_CH724119.1"/>
</dbReference>
<keyword evidence="4" id="KW-0479">Metal-binding</keyword>
<comment type="caution">
    <text evidence="9">The sequence shown here is derived from an EMBL/GenBank/DDBJ whole genome shotgun (WGS) entry which is preliminary data.</text>
</comment>
<dbReference type="OrthoDB" id="9791656at2"/>
<keyword evidence="10" id="KW-1185">Reference proteome</keyword>
<gene>
    <name evidence="9" type="ORF">RED65_07909</name>
</gene>
<evidence type="ECO:0000256" key="1">
    <source>
        <dbReference type="ARBA" id="ARBA00001946"/>
    </source>
</evidence>
<reference evidence="9 10" key="1">
    <citation type="submission" date="2006-03" db="EMBL/GenBank/DDBJ databases">
        <authorList>
            <person name="Pinhassi J."/>
            <person name="Pedros-Alio C."/>
            <person name="Ferriera S."/>
            <person name="Johnson J."/>
            <person name="Kravitz S."/>
            <person name="Halpern A."/>
            <person name="Remington K."/>
            <person name="Beeson K."/>
            <person name="Tran B."/>
            <person name="Rogers Y.-H."/>
            <person name="Friedman R."/>
            <person name="Venter J.C."/>
        </authorList>
    </citation>
    <scope>NUCLEOTIDE SEQUENCE [LARGE SCALE GENOMIC DNA]</scope>
    <source>
        <strain evidence="9 10">RED65</strain>
    </source>
</reference>
<dbReference type="Proteomes" id="UP000004263">
    <property type="component" value="Unassembled WGS sequence"/>
</dbReference>
<dbReference type="InterPro" id="IPR050241">
    <property type="entry name" value="NAD-cap_RNA_hydrolase_NudC"/>
</dbReference>
<comment type="cofactor">
    <cofactor evidence="2">
        <name>Zn(2+)</name>
        <dbReference type="ChEBI" id="CHEBI:29105"/>
    </cofactor>
</comment>
<evidence type="ECO:0000259" key="8">
    <source>
        <dbReference type="PROSITE" id="PS51462"/>
    </source>
</evidence>
<evidence type="ECO:0000313" key="9">
    <source>
        <dbReference type="EMBL" id="EAT11597.1"/>
    </source>
</evidence>
<evidence type="ECO:0000313" key="10">
    <source>
        <dbReference type="Proteomes" id="UP000004263"/>
    </source>
</evidence>
<dbReference type="SUPFAM" id="SSF55811">
    <property type="entry name" value="Nudix"/>
    <property type="match status" value="1"/>
</dbReference>
<organism evidence="9 10">
    <name type="scientific">Bermanella marisrubri</name>
    <dbReference type="NCBI Taxonomy" id="207949"/>
    <lineage>
        <taxon>Bacteria</taxon>
        <taxon>Pseudomonadati</taxon>
        <taxon>Pseudomonadota</taxon>
        <taxon>Gammaproteobacteria</taxon>
        <taxon>Oceanospirillales</taxon>
        <taxon>Oceanospirillaceae</taxon>
        <taxon>Bermanella</taxon>
    </lineage>
</organism>
<dbReference type="PROSITE" id="PS51462">
    <property type="entry name" value="NUDIX"/>
    <property type="match status" value="1"/>
</dbReference>
<name>Q1N0C0_9GAMM</name>
<dbReference type="PANTHER" id="PTHR42904:SF6">
    <property type="entry name" value="NAD-CAPPED RNA HYDROLASE NUDT12"/>
    <property type="match status" value="1"/>
</dbReference>
<dbReference type="InterPro" id="IPR020084">
    <property type="entry name" value="NUDIX_hydrolase_CS"/>
</dbReference>
<sequence>MSVYSAASYDFCPNCGCNTEIKEVDGLLIKACADECGFAHFNNPTPVTAIIVETDEGIVLAHNVAWPEGKYSIITGYVDPYETPQETAIRETKEELNLDAYDPVFVGHYMFEMKNQLIIGYAVKAKGNIKLNEELDDYKIISKDKLKGWDSATGQTVWDWLAMT</sequence>
<dbReference type="GO" id="GO:0005829">
    <property type="term" value="C:cytosol"/>
    <property type="evidence" value="ECO:0007669"/>
    <property type="project" value="TreeGrafter"/>
</dbReference>
<dbReference type="Pfam" id="PF00293">
    <property type="entry name" value="NUDIX"/>
    <property type="match status" value="1"/>
</dbReference>
<dbReference type="PROSITE" id="PS00893">
    <property type="entry name" value="NUDIX_BOX"/>
    <property type="match status" value="1"/>
</dbReference>
<keyword evidence="5 9" id="KW-0378">Hydrolase</keyword>
<comment type="similarity">
    <text evidence="3">Belongs to the Nudix hydrolase family. NudC subfamily.</text>
</comment>
<dbReference type="InterPro" id="IPR015797">
    <property type="entry name" value="NUDIX_hydrolase-like_dom_sf"/>
</dbReference>
<evidence type="ECO:0000256" key="5">
    <source>
        <dbReference type="ARBA" id="ARBA00022801"/>
    </source>
</evidence>
<dbReference type="HOGENOM" id="CLU_037162_16_2_6"/>
<dbReference type="CDD" id="cd18884">
    <property type="entry name" value="NUDIX_Hydrolase"/>
    <property type="match status" value="1"/>
</dbReference>
<keyword evidence="6" id="KW-0460">Magnesium</keyword>
<dbReference type="EMBL" id="AAQH01000015">
    <property type="protein sequence ID" value="EAT11597.1"/>
    <property type="molecule type" value="Genomic_DNA"/>
</dbReference>
<evidence type="ECO:0000256" key="3">
    <source>
        <dbReference type="ARBA" id="ARBA00009595"/>
    </source>
</evidence>
<dbReference type="STRING" id="207949.RED65_07909"/>
<dbReference type="GO" id="GO:0046872">
    <property type="term" value="F:metal ion binding"/>
    <property type="evidence" value="ECO:0007669"/>
    <property type="project" value="UniProtKB-KW"/>
</dbReference>
<evidence type="ECO:0000256" key="6">
    <source>
        <dbReference type="ARBA" id="ARBA00022842"/>
    </source>
</evidence>
<evidence type="ECO:0000256" key="7">
    <source>
        <dbReference type="ARBA" id="ARBA00023679"/>
    </source>
</evidence>
<dbReference type="Gene3D" id="3.90.79.10">
    <property type="entry name" value="Nucleoside Triphosphate Pyrophosphohydrolase"/>
    <property type="match status" value="1"/>
</dbReference>
<comment type="cofactor">
    <cofactor evidence="1">
        <name>Mg(2+)</name>
        <dbReference type="ChEBI" id="CHEBI:18420"/>
    </cofactor>
</comment>